<keyword evidence="2" id="KW-1185">Reference proteome</keyword>
<comment type="caution">
    <text evidence="1">The sequence shown here is derived from an EMBL/GenBank/DDBJ whole genome shotgun (WGS) entry which is preliminary data.</text>
</comment>
<dbReference type="EMBL" id="JARBDR010000328">
    <property type="protein sequence ID" value="KAJ8316205.1"/>
    <property type="molecule type" value="Genomic_DNA"/>
</dbReference>
<dbReference type="Proteomes" id="UP001217089">
    <property type="component" value="Unassembled WGS sequence"/>
</dbReference>
<name>A0ABQ9FFY6_TEGGR</name>
<organism evidence="1 2">
    <name type="scientific">Tegillarca granosa</name>
    <name type="common">Malaysian cockle</name>
    <name type="synonym">Anadara granosa</name>
    <dbReference type="NCBI Taxonomy" id="220873"/>
    <lineage>
        <taxon>Eukaryota</taxon>
        <taxon>Metazoa</taxon>
        <taxon>Spiralia</taxon>
        <taxon>Lophotrochozoa</taxon>
        <taxon>Mollusca</taxon>
        <taxon>Bivalvia</taxon>
        <taxon>Autobranchia</taxon>
        <taxon>Pteriomorphia</taxon>
        <taxon>Arcoida</taxon>
        <taxon>Arcoidea</taxon>
        <taxon>Arcidae</taxon>
        <taxon>Tegillarca</taxon>
    </lineage>
</organism>
<protein>
    <submittedName>
        <fullName evidence="1">Uncharacterized protein</fullName>
    </submittedName>
</protein>
<accession>A0ABQ9FFY6</accession>
<proteinExistence type="predicted"/>
<reference evidence="1 2" key="1">
    <citation type="submission" date="2022-12" db="EMBL/GenBank/DDBJ databases">
        <title>Chromosome-level genome of Tegillarca granosa.</title>
        <authorList>
            <person name="Kim J."/>
        </authorList>
    </citation>
    <scope>NUCLEOTIDE SEQUENCE [LARGE SCALE GENOMIC DNA]</scope>
    <source>
        <strain evidence="1">Teg-2019</strain>
        <tissue evidence="1">Adductor muscle</tissue>
    </source>
</reference>
<gene>
    <name evidence="1" type="ORF">KUTeg_006219</name>
</gene>
<evidence type="ECO:0000313" key="2">
    <source>
        <dbReference type="Proteomes" id="UP001217089"/>
    </source>
</evidence>
<evidence type="ECO:0000313" key="1">
    <source>
        <dbReference type="EMBL" id="KAJ8316205.1"/>
    </source>
</evidence>
<sequence>MSISKCDLSSLKVNILNSKIVLLKHVKWPFKMILLDGASCCGVFCALSNILQSQMLYEEINIFTTISQLQKRRPEFINSYVCNMSCAYILKFELKSNYFTDKIAISFAIYSLHPKITQYAVIYIGCTCIDKDKFHFQEPLYSFFYINCGKSLLYLICNRRTISVLS</sequence>